<keyword evidence="2" id="KW-1185">Reference proteome</keyword>
<dbReference type="Proteomes" id="UP000030641">
    <property type="component" value="Unassembled WGS sequence"/>
</dbReference>
<reference evidence="1 2" key="1">
    <citation type="journal article" date="2014" name="BMC Genomics">
        <title>Genome sequencing of four Aureobasidium pullulans varieties: biotechnological potential, stress tolerance, and description of new species.</title>
        <authorList>
            <person name="Gostin Ar C."/>
            <person name="Ohm R.A."/>
            <person name="Kogej T."/>
            <person name="Sonjak S."/>
            <person name="Turk M."/>
            <person name="Zajc J."/>
            <person name="Zalar P."/>
            <person name="Grube M."/>
            <person name="Sun H."/>
            <person name="Han J."/>
            <person name="Sharma A."/>
            <person name="Chiniquy J."/>
            <person name="Ngan C.Y."/>
            <person name="Lipzen A."/>
            <person name="Barry K."/>
            <person name="Grigoriev I.V."/>
            <person name="Gunde-Cimerman N."/>
        </authorList>
    </citation>
    <scope>NUCLEOTIDE SEQUENCE [LARGE SCALE GENOMIC DNA]</scope>
    <source>
        <strain evidence="1 2">EXF-2481</strain>
    </source>
</reference>
<dbReference type="OrthoDB" id="10611158at2759"/>
<dbReference type="GeneID" id="25362128"/>
<accession>A0A074Z2Z7</accession>
<evidence type="ECO:0000313" key="1">
    <source>
        <dbReference type="EMBL" id="KER00638.1"/>
    </source>
</evidence>
<sequence length="162" mass="17946">MANRDMVNLKAAMEVAVWEWAAVVRSLAHIILVATSVDPSSRVGNLGLKAAWAGPRAVWEWVVVKATMAVTKVEAWEVVWVDPRVVWAALQEVWKWAVVEAMAVPVVPVVVEVLVAGRMATDLGPLLDTRMLLTISTNSAYAYNEPMQILFLLVCRVKQIRV</sequence>
<dbReference type="AlphaFoldDB" id="A0A074Z2Z7"/>
<gene>
    <name evidence="1" type="ORF">AUEXF2481DRAFT_149781</name>
</gene>
<name>A0A074Z2Z7_AURSE</name>
<evidence type="ECO:0000313" key="2">
    <source>
        <dbReference type="Proteomes" id="UP000030641"/>
    </source>
</evidence>
<dbReference type="HOGENOM" id="CLU_1635054_0_0_1"/>
<dbReference type="EMBL" id="KL584749">
    <property type="protein sequence ID" value="KER00638.1"/>
    <property type="molecule type" value="Genomic_DNA"/>
</dbReference>
<dbReference type="InParanoid" id="A0A074Z2Z7"/>
<proteinExistence type="predicted"/>
<protein>
    <submittedName>
        <fullName evidence="1">Uncharacterized protein</fullName>
    </submittedName>
</protein>
<dbReference type="RefSeq" id="XP_013349151.1">
    <property type="nucleotide sequence ID" value="XM_013493697.1"/>
</dbReference>
<organism evidence="1 2">
    <name type="scientific">Aureobasidium subglaciale (strain EXF-2481)</name>
    <name type="common">Aureobasidium pullulans var. subglaciale</name>
    <dbReference type="NCBI Taxonomy" id="1043005"/>
    <lineage>
        <taxon>Eukaryota</taxon>
        <taxon>Fungi</taxon>
        <taxon>Dikarya</taxon>
        <taxon>Ascomycota</taxon>
        <taxon>Pezizomycotina</taxon>
        <taxon>Dothideomycetes</taxon>
        <taxon>Dothideomycetidae</taxon>
        <taxon>Dothideales</taxon>
        <taxon>Saccotheciaceae</taxon>
        <taxon>Aureobasidium</taxon>
    </lineage>
</organism>